<feature type="domain" description="HTH gntR-type" evidence="4">
    <location>
        <begin position="16"/>
        <end position="84"/>
    </location>
</feature>
<evidence type="ECO:0000256" key="1">
    <source>
        <dbReference type="ARBA" id="ARBA00023015"/>
    </source>
</evidence>
<dbReference type="CDD" id="cd07377">
    <property type="entry name" value="WHTH_GntR"/>
    <property type="match status" value="1"/>
</dbReference>
<comment type="caution">
    <text evidence="5">The sequence shown here is derived from an EMBL/GenBank/DDBJ whole genome shotgun (WGS) entry which is preliminary data.</text>
</comment>
<evidence type="ECO:0000313" key="5">
    <source>
        <dbReference type="EMBL" id="MFC2949018.1"/>
    </source>
</evidence>
<sequence length="133" mass="15124">MKMIIPPIQLSRESREPIYHQIEKQLQALIAGGQLPPGTPLPSIRMLSKDMEVSMITARRAYQNLEHKGFVRTIQGKGTFTAHLDSTLKQQLKISTVYQALEQAVATAISYDYTIEQIEEIMREILRAQKNSI</sequence>
<keyword evidence="2" id="KW-0238">DNA-binding</keyword>
<dbReference type="InterPro" id="IPR036388">
    <property type="entry name" value="WH-like_DNA-bd_sf"/>
</dbReference>
<dbReference type="Gene3D" id="1.10.10.10">
    <property type="entry name" value="Winged helix-like DNA-binding domain superfamily/Winged helix DNA-binding domain"/>
    <property type="match status" value="1"/>
</dbReference>
<evidence type="ECO:0000313" key="6">
    <source>
        <dbReference type="Proteomes" id="UP001595387"/>
    </source>
</evidence>
<evidence type="ECO:0000256" key="2">
    <source>
        <dbReference type="ARBA" id="ARBA00023125"/>
    </source>
</evidence>
<dbReference type="InterPro" id="IPR000524">
    <property type="entry name" value="Tscrpt_reg_HTH_GntR"/>
</dbReference>
<evidence type="ECO:0000256" key="3">
    <source>
        <dbReference type="ARBA" id="ARBA00023163"/>
    </source>
</evidence>
<dbReference type="PANTHER" id="PTHR38445">
    <property type="entry name" value="HTH-TYPE TRANSCRIPTIONAL REPRESSOR YTRA"/>
    <property type="match status" value="1"/>
</dbReference>
<dbReference type="SUPFAM" id="SSF46785">
    <property type="entry name" value="Winged helix' DNA-binding domain"/>
    <property type="match status" value="1"/>
</dbReference>
<keyword evidence="3" id="KW-0804">Transcription</keyword>
<protein>
    <submittedName>
        <fullName evidence="5">GntR family transcriptional regulator</fullName>
    </submittedName>
</protein>
<dbReference type="EMBL" id="JBHRRZ010000017">
    <property type="protein sequence ID" value="MFC2949018.1"/>
    <property type="molecule type" value="Genomic_DNA"/>
</dbReference>
<dbReference type="PANTHER" id="PTHR38445:SF7">
    <property type="entry name" value="GNTR-FAMILY TRANSCRIPTIONAL REGULATOR"/>
    <property type="match status" value="1"/>
</dbReference>
<dbReference type="InterPro" id="IPR036390">
    <property type="entry name" value="WH_DNA-bd_sf"/>
</dbReference>
<dbReference type="RefSeq" id="WP_390306657.1">
    <property type="nucleotide sequence ID" value="NZ_JBHRRZ010000017.1"/>
</dbReference>
<dbReference type="Proteomes" id="UP001595387">
    <property type="component" value="Unassembled WGS sequence"/>
</dbReference>
<keyword evidence="6" id="KW-1185">Reference proteome</keyword>
<proteinExistence type="predicted"/>
<dbReference type="PROSITE" id="PS50949">
    <property type="entry name" value="HTH_GNTR"/>
    <property type="match status" value="1"/>
</dbReference>
<dbReference type="Pfam" id="PF00392">
    <property type="entry name" value="GntR"/>
    <property type="match status" value="1"/>
</dbReference>
<evidence type="ECO:0000259" key="4">
    <source>
        <dbReference type="PROSITE" id="PS50949"/>
    </source>
</evidence>
<gene>
    <name evidence="5" type="ORF">ACFODW_11790</name>
</gene>
<dbReference type="SMART" id="SM00345">
    <property type="entry name" value="HTH_GNTR"/>
    <property type="match status" value="1"/>
</dbReference>
<reference evidence="6" key="1">
    <citation type="journal article" date="2019" name="Int. J. Syst. Evol. Microbiol.">
        <title>The Global Catalogue of Microorganisms (GCM) 10K type strain sequencing project: providing services to taxonomists for standard genome sequencing and annotation.</title>
        <authorList>
            <consortium name="The Broad Institute Genomics Platform"/>
            <consortium name="The Broad Institute Genome Sequencing Center for Infectious Disease"/>
            <person name="Wu L."/>
            <person name="Ma J."/>
        </authorList>
    </citation>
    <scope>NUCLEOTIDE SEQUENCE [LARGE SCALE GENOMIC DNA]</scope>
    <source>
        <strain evidence="6">KCTC 13193</strain>
    </source>
</reference>
<name>A0ABV7A7V3_9BACI</name>
<organism evidence="5 6">
    <name type="scientific">Virgibacillus sediminis</name>
    <dbReference type="NCBI Taxonomy" id="202260"/>
    <lineage>
        <taxon>Bacteria</taxon>
        <taxon>Bacillati</taxon>
        <taxon>Bacillota</taxon>
        <taxon>Bacilli</taxon>
        <taxon>Bacillales</taxon>
        <taxon>Bacillaceae</taxon>
        <taxon>Virgibacillus</taxon>
    </lineage>
</organism>
<keyword evidence="1" id="KW-0805">Transcription regulation</keyword>
<accession>A0ABV7A7V3</accession>